<gene>
    <name evidence="1" type="ORF">A2304_03805</name>
</gene>
<organism evidence="1 2">
    <name type="scientific">Candidatus Uhrbacteria bacterium RIFOXYB2_FULL_57_15</name>
    <dbReference type="NCBI Taxonomy" id="1802422"/>
    <lineage>
        <taxon>Bacteria</taxon>
        <taxon>Candidatus Uhriibacteriota</taxon>
    </lineage>
</organism>
<dbReference type="AlphaFoldDB" id="A0A1F7W4R6"/>
<proteinExistence type="predicted"/>
<dbReference type="EMBL" id="MGFE01000029">
    <property type="protein sequence ID" value="OGL97813.1"/>
    <property type="molecule type" value="Genomic_DNA"/>
</dbReference>
<protein>
    <submittedName>
        <fullName evidence="1">Uncharacterized protein</fullName>
    </submittedName>
</protein>
<evidence type="ECO:0000313" key="1">
    <source>
        <dbReference type="EMBL" id="OGL97813.1"/>
    </source>
</evidence>
<accession>A0A1F7W4R6</accession>
<reference evidence="1 2" key="1">
    <citation type="journal article" date="2016" name="Nat. Commun.">
        <title>Thousands of microbial genomes shed light on interconnected biogeochemical processes in an aquifer system.</title>
        <authorList>
            <person name="Anantharaman K."/>
            <person name="Brown C.T."/>
            <person name="Hug L.A."/>
            <person name="Sharon I."/>
            <person name="Castelle C.J."/>
            <person name="Probst A.J."/>
            <person name="Thomas B.C."/>
            <person name="Singh A."/>
            <person name="Wilkins M.J."/>
            <person name="Karaoz U."/>
            <person name="Brodie E.L."/>
            <person name="Williams K.H."/>
            <person name="Hubbard S.S."/>
            <person name="Banfield J.F."/>
        </authorList>
    </citation>
    <scope>NUCLEOTIDE SEQUENCE [LARGE SCALE GENOMIC DNA]</scope>
</reference>
<evidence type="ECO:0000313" key="2">
    <source>
        <dbReference type="Proteomes" id="UP000176501"/>
    </source>
</evidence>
<name>A0A1F7W4R6_9BACT</name>
<sequence length="464" mass="52818">MERGRERQFVAESVRDQKPERYFWERFSPDIQASMGRYRARKGEVPIYIWDEYFLPDAKKTNAEIDFFQTYEVYRRERIGGGEYLTMVTEIADAAVEKIRKLERIPDVIVLIPTRKEVSTAHAVEVIQADLASATNKDSTPFFLVYHNDVEDPGGNVWHDLGSIRQNPRALVFDRKVSADYTIGEVRATLADVAFEIAYRLGREIPLLSSDADIMGVKGGTYPSMLASYRAHPDAWFVSSAWEFDPRSIENDVTEVLKARVSSRFNRLLESFISFEKWDFPPQINGTCFLASPRRLVALGGIPRVSLGEDILLGYSTGHPSTGKRRVIPFSEGTVYISGDRMVRDRRFLSAQGVESGGARYKDWERLARQPRLAVETHDLDVEEAVVSVNGFIRYAMHSAPRQLVDAGCDMEAIIRFASEIRSSLLEICEEYDLPIGSEDHEVHVDILKEIPASIRDYMTNRKI</sequence>
<comment type="caution">
    <text evidence="1">The sequence shown here is derived from an EMBL/GenBank/DDBJ whole genome shotgun (WGS) entry which is preliminary data.</text>
</comment>
<dbReference type="Proteomes" id="UP000176501">
    <property type="component" value="Unassembled WGS sequence"/>
</dbReference>